<dbReference type="Proteomes" id="UP000469125">
    <property type="component" value="Unassembled WGS sequence"/>
</dbReference>
<sequence length="537" mass="61159">MNRLFRSILLVGIVLAFITSNYNYLQAEEKNTYDKLVLVDEKIENGNLVQIFLDENEKEVINSVELLPEVLEALVDSNDHLLMAKQFMLAHSMKFGLDNKKSELLLKSVHKSAMEVNSIEISSEYEKEFNSTQIPAIEYAEKELVKFEQLSFEDQEALRGYTEFYSDYGDFWNGENIEFLNRLNIDLKSEPDSLTIDWSVYNKDIPEGIAYMYVGVDSKVESCSLEDKDTPCLTELDEGRVVIEDLEPSTTYKLIFAVYDSSGNFKSSLERNVNTPSKSKEDNSFTKFKRLIVDPETIDNEFNIDAINHYLIEKGTLTYNLEQWKDKDNITAHFKHEMIEALGNIDGMIHIDRKDVELFIPTSILPSLTATDVMFNRVRGVEGAVGTVYDFTISQDSDPITQFDAPVRMVFLVDNDLVTDPNKLAVYYLNEKNNTWELVGGTYNDGEISVEVNHFSTYAVFEEYSSRENTEDVVANVEDKSDQENGIVVDNNNNVDDEPVGKPLPNTATSVHDLLMIGAIIILIGITLLFHQKRNIV</sequence>
<reference evidence="2 3" key="1">
    <citation type="submission" date="2019-11" db="EMBL/GenBank/DDBJ databases">
        <authorList>
            <person name="Li X."/>
        </authorList>
    </citation>
    <scope>NUCLEOTIDE SEQUENCE [LARGE SCALE GENOMIC DNA]</scope>
    <source>
        <strain evidence="2 3">L9</strain>
    </source>
</reference>
<dbReference type="EMBL" id="WOCA01000003">
    <property type="protein sequence ID" value="MUK88010.1"/>
    <property type="molecule type" value="Genomic_DNA"/>
</dbReference>
<dbReference type="RefSeq" id="WP_155667996.1">
    <property type="nucleotide sequence ID" value="NZ_WOCA01000003.1"/>
</dbReference>
<organism evidence="2 3">
    <name type="scientific">Ornithinibacillus caprae</name>
    <dbReference type="NCBI Taxonomy" id="2678566"/>
    <lineage>
        <taxon>Bacteria</taxon>
        <taxon>Bacillati</taxon>
        <taxon>Bacillota</taxon>
        <taxon>Bacilli</taxon>
        <taxon>Bacillales</taxon>
        <taxon>Bacillaceae</taxon>
        <taxon>Ornithinibacillus</taxon>
    </lineage>
</organism>
<dbReference type="AlphaFoldDB" id="A0A6N8FEN7"/>
<evidence type="ECO:0000313" key="2">
    <source>
        <dbReference type="EMBL" id="MUK88010.1"/>
    </source>
</evidence>
<proteinExistence type="predicted"/>
<keyword evidence="1" id="KW-1133">Transmembrane helix</keyword>
<keyword evidence="1" id="KW-0472">Membrane</keyword>
<gene>
    <name evidence="2" type="ORF">GMD78_06305</name>
</gene>
<accession>A0A6N8FEN7</accession>
<name>A0A6N8FEN7_9BACI</name>
<comment type="caution">
    <text evidence="2">The sequence shown here is derived from an EMBL/GenBank/DDBJ whole genome shotgun (WGS) entry which is preliminary data.</text>
</comment>
<keyword evidence="1" id="KW-0812">Transmembrane</keyword>
<evidence type="ECO:0000313" key="3">
    <source>
        <dbReference type="Proteomes" id="UP000469125"/>
    </source>
</evidence>
<protein>
    <submittedName>
        <fullName evidence="2">Uncharacterized protein</fullName>
    </submittedName>
</protein>
<feature type="transmembrane region" description="Helical" evidence="1">
    <location>
        <begin position="514"/>
        <end position="531"/>
    </location>
</feature>
<evidence type="ECO:0000256" key="1">
    <source>
        <dbReference type="SAM" id="Phobius"/>
    </source>
</evidence>
<keyword evidence="3" id="KW-1185">Reference proteome</keyword>